<evidence type="ECO:0000313" key="1">
    <source>
        <dbReference type="EMBL" id="CAH0403844.1"/>
    </source>
</evidence>
<accession>A0ABN8B3U8</accession>
<dbReference type="EMBL" id="OU963919">
    <property type="protein sequence ID" value="CAH0403844.1"/>
    <property type="molecule type" value="Genomic_DNA"/>
</dbReference>
<proteinExistence type="predicted"/>
<reference evidence="1" key="1">
    <citation type="submission" date="2021-12" db="EMBL/GenBank/DDBJ databases">
        <authorList>
            <person name="King R."/>
        </authorList>
    </citation>
    <scope>NUCLEOTIDE SEQUENCE</scope>
</reference>
<sequence>MKNKLLKIQNTEIPILYQPPYEIRLSRCRVKIPTNQTEGEALLNLKDVGKGVRIPSALITCKEGFAETILQNTSAEQLIISIKKPFTPNNNNNNTPQPLYLSIVLAYKKSPELK</sequence>
<protein>
    <submittedName>
        <fullName evidence="1">Uncharacterized protein</fullName>
    </submittedName>
</protein>
<name>A0ABN8B3U8_CHISP</name>
<keyword evidence="2" id="KW-1185">Reference proteome</keyword>
<gene>
    <name evidence="1" type="ORF">CHILSU_LOCUS7135</name>
</gene>
<organism evidence="1 2">
    <name type="scientific">Chilo suppressalis</name>
    <name type="common">Asiatic rice borer moth</name>
    <dbReference type="NCBI Taxonomy" id="168631"/>
    <lineage>
        <taxon>Eukaryota</taxon>
        <taxon>Metazoa</taxon>
        <taxon>Ecdysozoa</taxon>
        <taxon>Arthropoda</taxon>
        <taxon>Hexapoda</taxon>
        <taxon>Insecta</taxon>
        <taxon>Pterygota</taxon>
        <taxon>Neoptera</taxon>
        <taxon>Endopterygota</taxon>
        <taxon>Lepidoptera</taxon>
        <taxon>Glossata</taxon>
        <taxon>Ditrysia</taxon>
        <taxon>Pyraloidea</taxon>
        <taxon>Crambidae</taxon>
        <taxon>Crambinae</taxon>
        <taxon>Chilo</taxon>
    </lineage>
</organism>
<dbReference type="Proteomes" id="UP001153292">
    <property type="component" value="Chromosome 26"/>
</dbReference>
<evidence type="ECO:0000313" key="2">
    <source>
        <dbReference type="Proteomes" id="UP001153292"/>
    </source>
</evidence>